<name>A0ABY1PPG4_9HYPH</name>
<dbReference type="EMBL" id="FXTT01000008">
    <property type="protein sequence ID" value="SMP36934.1"/>
    <property type="molecule type" value="Genomic_DNA"/>
</dbReference>
<organism evidence="1 2">
    <name type="scientific">Roseibium denhamense</name>
    <dbReference type="NCBI Taxonomy" id="76305"/>
    <lineage>
        <taxon>Bacteria</taxon>
        <taxon>Pseudomonadati</taxon>
        <taxon>Pseudomonadota</taxon>
        <taxon>Alphaproteobacteria</taxon>
        <taxon>Hyphomicrobiales</taxon>
        <taxon>Stappiaceae</taxon>
        <taxon>Roseibium</taxon>
    </lineage>
</organism>
<evidence type="ECO:0000313" key="1">
    <source>
        <dbReference type="EMBL" id="SMP36934.1"/>
    </source>
</evidence>
<sequence length="138" mass="14561">MSLQNVQTALREALFSVLEGDGTLSGLIGSGGIFDAVPRAQAFPYLVLEVLETKPLLAEIADGAVHELVLSVFSRGPSRDEAADAAGRAADILMHGPVTLSGHRLVNLTLTNVVSRKLRDGRGFRAACAIRAVTEPLN</sequence>
<reference evidence="1 2" key="1">
    <citation type="submission" date="2017-05" db="EMBL/GenBank/DDBJ databases">
        <authorList>
            <person name="Varghese N."/>
            <person name="Submissions S."/>
        </authorList>
    </citation>
    <scope>NUCLEOTIDE SEQUENCE [LARGE SCALE GENOMIC DNA]</scope>
    <source>
        <strain evidence="1 2">DSM 15949</strain>
    </source>
</reference>
<dbReference type="InterPro" id="IPR021508">
    <property type="entry name" value="Gp17-like"/>
</dbReference>
<evidence type="ECO:0008006" key="3">
    <source>
        <dbReference type="Google" id="ProtNLM"/>
    </source>
</evidence>
<dbReference type="InterPro" id="IPR053745">
    <property type="entry name" value="Viral_Tail_Comp_sf"/>
</dbReference>
<keyword evidence="2" id="KW-1185">Reference proteome</keyword>
<gene>
    <name evidence="1" type="ORF">SAMN06265374_4378</name>
</gene>
<evidence type="ECO:0000313" key="2">
    <source>
        <dbReference type="Proteomes" id="UP001157914"/>
    </source>
</evidence>
<accession>A0ABY1PPG4</accession>
<dbReference type="RefSeq" id="WP_155190905.1">
    <property type="nucleotide sequence ID" value="NZ_BAAAEA010000003.1"/>
</dbReference>
<dbReference type="Pfam" id="PF11367">
    <property type="entry name" value="Tail_completion_gp17"/>
    <property type="match status" value="1"/>
</dbReference>
<proteinExistence type="predicted"/>
<protein>
    <recommendedName>
        <fullName evidence="3">DUF3168 domain-containing protein</fullName>
    </recommendedName>
</protein>
<dbReference type="Gene3D" id="3.30.2000.30">
    <property type="match status" value="1"/>
</dbReference>
<comment type="caution">
    <text evidence="1">The sequence shown here is derived from an EMBL/GenBank/DDBJ whole genome shotgun (WGS) entry which is preliminary data.</text>
</comment>
<dbReference type="Proteomes" id="UP001157914">
    <property type="component" value="Unassembled WGS sequence"/>
</dbReference>